<evidence type="ECO:0000313" key="2">
    <source>
        <dbReference type="Proteomes" id="UP001145114"/>
    </source>
</evidence>
<organism evidence="1 2">
    <name type="scientific">Spiromyces aspiralis</name>
    <dbReference type="NCBI Taxonomy" id="68401"/>
    <lineage>
        <taxon>Eukaryota</taxon>
        <taxon>Fungi</taxon>
        <taxon>Fungi incertae sedis</taxon>
        <taxon>Zoopagomycota</taxon>
        <taxon>Kickxellomycotina</taxon>
        <taxon>Kickxellomycetes</taxon>
        <taxon>Kickxellales</taxon>
        <taxon>Kickxellaceae</taxon>
        <taxon>Spiromyces</taxon>
    </lineage>
</organism>
<proteinExistence type="predicted"/>
<comment type="caution">
    <text evidence="1">The sequence shown here is derived from an EMBL/GenBank/DDBJ whole genome shotgun (WGS) entry which is preliminary data.</text>
</comment>
<protein>
    <submittedName>
        <fullName evidence="1">Uncharacterized protein</fullName>
    </submittedName>
</protein>
<feature type="non-terminal residue" evidence="1">
    <location>
        <position position="144"/>
    </location>
</feature>
<sequence>MEEGIRFIGFRNEQSASYAASAWGYLTGKPGVCLVVSGPGVVHALAGIVNAQVNNWPIIVLGGSCETFLEGAGAFQELDQVHLCRPYTKLSARPPAINQIPQYLERAFRYSTAGRPGPVYLDLPANYIQDNVDVAQANPALLSR</sequence>
<gene>
    <name evidence="1" type="ORF">EV182_008561</name>
</gene>
<accession>A0ACC1H6U0</accession>
<keyword evidence="2" id="KW-1185">Reference proteome</keyword>
<name>A0ACC1H6U0_9FUNG</name>
<reference evidence="1" key="1">
    <citation type="submission" date="2022-06" db="EMBL/GenBank/DDBJ databases">
        <title>Phylogenomic reconstructions and comparative analyses of Kickxellomycotina fungi.</title>
        <authorList>
            <person name="Reynolds N.K."/>
            <person name="Stajich J.E."/>
            <person name="Barry K."/>
            <person name="Grigoriev I.V."/>
            <person name="Crous P."/>
            <person name="Smith M.E."/>
        </authorList>
    </citation>
    <scope>NUCLEOTIDE SEQUENCE</scope>
    <source>
        <strain evidence="1">RSA 2271</strain>
    </source>
</reference>
<dbReference type="EMBL" id="JAMZIH010009624">
    <property type="protein sequence ID" value="KAJ1669852.1"/>
    <property type="molecule type" value="Genomic_DNA"/>
</dbReference>
<evidence type="ECO:0000313" key="1">
    <source>
        <dbReference type="EMBL" id="KAJ1669852.1"/>
    </source>
</evidence>
<dbReference type="Proteomes" id="UP001145114">
    <property type="component" value="Unassembled WGS sequence"/>
</dbReference>